<evidence type="ECO:0000256" key="1">
    <source>
        <dbReference type="ARBA" id="ARBA00004202"/>
    </source>
</evidence>
<evidence type="ECO:0000256" key="6">
    <source>
        <dbReference type="ARBA" id="ARBA00023251"/>
    </source>
</evidence>
<dbReference type="PROSITE" id="PS50893">
    <property type="entry name" value="ABC_TRANSPORTER_2"/>
    <property type="match status" value="1"/>
</dbReference>
<dbReference type="GO" id="GO:0016740">
    <property type="term" value="F:transferase activity"/>
    <property type="evidence" value="ECO:0007669"/>
    <property type="project" value="UniProtKB-KW"/>
</dbReference>
<dbReference type="InterPro" id="IPR003593">
    <property type="entry name" value="AAA+_ATPase"/>
</dbReference>
<evidence type="ECO:0000313" key="10">
    <source>
        <dbReference type="Proteomes" id="UP000642509"/>
    </source>
</evidence>
<dbReference type="Pfam" id="PF00005">
    <property type="entry name" value="ABC_tran"/>
    <property type="match status" value="1"/>
</dbReference>
<keyword evidence="3" id="KW-0813">Transport</keyword>
<dbReference type="InterPro" id="IPR027417">
    <property type="entry name" value="P-loop_NTPase"/>
</dbReference>
<dbReference type="SUPFAM" id="SSF52540">
    <property type="entry name" value="P-loop containing nucleoside triphosphate hydrolases"/>
    <property type="match status" value="1"/>
</dbReference>
<evidence type="ECO:0000256" key="4">
    <source>
        <dbReference type="ARBA" id="ARBA00022741"/>
    </source>
</evidence>
<dbReference type="InterPro" id="IPR003439">
    <property type="entry name" value="ABC_transporter-like_ATP-bd"/>
</dbReference>
<dbReference type="PROSITE" id="PS00211">
    <property type="entry name" value="ABC_TRANSPORTER_1"/>
    <property type="match status" value="1"/>
</dbReference>
<keyword evidence="9" id="KW-0808">Transferase</keyword>
<protein>
    <submittedName>
        <fullName evidence="9">Glycosyl transferase family 8</fullName>
    </submittedName>
</protein>
<evidence type="ECO:0000313" key="9">
    <source>
        <dbReference type="EMBL" id="GGO49236.1"/>
    </source>
</evidence>
<evidence type="ECO:0000256" key="3">
    <source>
        <dbReference type="ARBA" id="ARBA00022448"/>
    </source>
</evidence>
<organism evidence="9 10">
    <name type="scientific">Citricoccus zhacaiensis</name>
    <dbReference type="NCBI Taxonomy" id="489142"/>
    <lineage>
        <taxon>Bacteria</taxon>
        <taxon>Bacillati</taxon>
        <taxon>Actinomycetota</taxon>
        <taxon>Actinomycetes</taxon>
        <taxon>Micrococcales</taxon>
        <taxon>Micrococcaceae</taxon>
        <taxon>Citricoccus</taxon>
    </lineage>
</organism>
<dbReference type="InterPro" id="IPR017871">
    <property type="entry name" value="ABC_transporter-like_CS"/>
</dbReference>
<dbReference type="PANTHER" id="PTHR42711">
    <property type="entry name" value="ABC TRANSPORTER ATP-BINDING PROTEIN"/>
    <property type="match status" value="1"/>
</dbReference>
<feature type="region of interest" description="Disordered" evidence="7">
    <location>
        <begin position="260"/>
        <end position="283"/>
    </location>
</feature>
<accession>A0ABQ2MBR2</accession>
<sequence>MTGATAVRRSAPAPAIRVQGLKKSYGKNQVLCGVDFDVERGSVFALLGSNGAGKTTAVRILSTLLQPTAGSATVNGFEVGRQPSRVRESISLTGQFSAVDGMLTGRENLVLVARLRHLPRPGALADDLLERFSLTDAGGRRAAEYSGGMRRRLDIAMSLIGNPPVLFLDEPTTGLDPEARLEVWQAIRELTESGTTVLLTTQYLDEAEQLADRIAILHHGRIIANGTLDDLQRLLPPATVEYVERQPTLEKIFLALIGSPEQGDANEGGHGRPVTSESAGDLS</sequence>
<name>A0ABQ2MBR2_9MICC</name>
<dbReference type="Gene3D" id="3.40.50.300">
    <property type="entry name" value="P-loop containing nucleotide triphosphate hydrolases"/>
    <property type="match status" value="1"/>
</dbReference>
<dbReference type="RefSeq" id="WP_188806973.1">
    <property type="nucleotide sequence ID" value="NZ_BAAAOU010000015.1"/>
</dbReference>
<feature type="domain" description="ABC transporter" evidence="8">
    <location>
        <begin position="16"/>
        <end position="244"/>
    </location>
</feature>
<comment type="caution">
    <text evidence="9">The sequence shown here is derived from an EMBL/GenBank/DDBJ whole genome shotgun (WGS) entry which is preliminary data.</text>
</comment>
<evidence type="ECO:0000259" key="8">
    <source>
        <dbReference type="PROSITE" id="PS50893"/>
    </source>
</evidence>
<gene>
    <name evidence="9" type="primary">drrA</name>
    <name evidence="9" type="ORF">GCM10010977_30650</name>
</gene>
<evidence type="ECO:0000256" key="7">
    <source>
        <dbReference type="SAM" id="MobiDB-lite"/>
    </source>
</evidence>
<keyword evidence="10" id="KW-1185">Reference proteome</keyword>
<reference evidence="10" key="1">
    <citation type="journal article" date="2019" name="Int. J. Syst. Evol. Microbiol.">
        <title>The Global Catalogue of Microorganisms (GCM) 10K type strain sequencing project: providing services to taxonomists for standard genome sequencing and annotation.</title>
        <authorList>
            <consortium name="The Broad Institute Genomics Platform"/>
            <consortium name="The Broad Institute Genome Sequencing Center for Infectious Disease"/>
            <person name="Wu L."/>
            <person name="Ma J."/>
        </authorList>
    </citation>
    <scope>NUCLEOTIDE SEQUENCE [LARGE SCALE GENOMIC DNA]</scope>
    <source>
        <strain evidence="10">CGMCC 1.7064</strain>
    </source>
</reference>
<comment type="subcellular location">
    <subcellularLocation>
        <location evidence="1">Cell membrane</location>
        <topology evidence="1">Peripheral membrane protein</topology>
    </subcellularLocation>
</comment>
<dbReference type="SMART" id="SM00382">
    <property type="entry name" value="AAA"/>
    <property type="match status" value="1"/>
</dbReference>
<keyword evidence="4" id="KW-0547">Nucleotide-binding</keyword>
<proteinExistence type="inferred from homology"/>
<dbReference type="Proteomes" id="UP000642509">
    <property type="component" value="Unassembled WGS sequence"/>
</dbReference>
<keyword evidence="6" id="KW-0046">Antibiotic resistance</keyword>
<comment type="similarity">
    <text evidence="2">Belongs to the ABC transporter superfamily.</text>
</comment>
<keyword evidence="5" id="KW-0067">ATP-binding</keyword>
<evidence type="ECO:0000256" key="2">
    <source>
        <dbReference type="ARBA" id="ARBA00005417"/>
    </source>
</evidence>
<evidence type="ECO:0000256" key="5">
    <source>
        <dbReference type="ARBA" id="ARBA00022840"/>
    </source>
</evidence>
<dbReference type="InterPro" id="IPR050763">
    <property type="entry name" value="ABC_transporter_ATP-binding"/>
</dbReference>
<dbReference type="EMBL" id="BMLQ01000011">
    <property type="protein sequence ID" value="GGO49236.1"/>
    <property type="molecule type" value="Genomic_DNA"/>
</dbReference>
<dbReference type="PANTHER" id="PTHR42711:SF5">
    <property type="entry name" value="ABC TRANSPORTER ATP-BINDING PROTEIN NATA"/>
    <property type="match status" value="1"/>
</dbReference>